<evidence type="ECO:0000313" key="1">
    <source>
        <dbReference type="EMBL" id="VDK49091.1"/>
    </source>
</evidence>
<evidence type="ECO:0000313" key="2">
    <source>
        <dbReference type="Proteomes" id="UP000271098"/>
    </source>
</evidence>
<keyword evidence="2" id="KW-1185">Reference proteome</keyword>
<dbReference type="WBParaSite" id="GPUH_0000511301-mRNA-1">
    <property type="protein sequence ID" value="GPUH_0000511301-mRNA-1"/>
    <property type="gene ID" value="GPUH_0000511301"/>
</dbReference>
<gene>
    <name evidence="1" type="ORF">GPUH_LOCUS5106</name>
</gene>
<reference evidence="1 2" key="2">
    <citation type="submission" date="2018-11" db="EMBL/GenBank/DDBJ databases">
        <authorList>
            <consortium name="Pathogen Informatics"/>
        </authorList>
    </citation>
    <scope>NUCLEOTIDE SEQUENCE [LARGE SCALE GENOMIC DNA]</scope>
</reference>
<evidence type="ECO:0000313" key="3">
    <source>
        <dbReference type="WBParaSite" id="GPUH_0000511301-mRNA-1"/>
    </source>
</evidence>
<dbReference type="Proteomes" id="UP000271098">
    <property type="component" value="Unassembled WGS sequence"/>
</dbReference>
<dbReference type="OrthoDB" id="5814573at2759"/>
<protein>
    <submittedName>
        <fullName evidence="3">tRNA_edit domain-containing protein</fullName>
    </submittedName>
</protein>
<organism evidence="3">
    <name type="scientific">Gongylonema pulchrum</name>
    <dbReference type="NCBI Taxonomy" id="637853"/>
    <lineage>
        <taxon>Eukaryota</taxon>
        <taxon>Metazoa</taxon>
        <taxon>Ecdysozoa</taxon>
        <taxon>Nematoda</taxon>
        <taxon>Chromadorea</taxon>
        <taxon>Rhabditida</taxon>
        <taxon>Spirurina</taxon>
        <taxon>Spiruromorpha</taxon>
        <taxon>Spiruroidea</taxon>
        <taxon>Gongylonematidae</taxon>
        <taxon>Gongylonema</taxon>
    </lineage>
</organism>
<dbReference type="EMBL" id="UYRT01010369">
    <property type="protein sequence ID" value="VDK49091.1"/>
    <property type="molecule type" value="Genomic_DNA"/>
</dbReference>
<reference evidence="3" key="1">
    <citation type="submission" date="2016-06" db="UniProtKB">
        <authorList>
            <consortium name="WormBaseParasite"/>
        </authorList>
    </citation>
    <scope>IDENTIFICATION</scope>
</reference>
<proteinExistence type="predicted"/>
<sequence>MATVEVGKARLRKASSSCTVGSRRQSLTAQLTRSARRFSAAVAPQLTKLDFLPVLQSHHCLVIRIADVTQAKACSETTNLLQLQTAIKQYIVKNNVQFSPIDFEITDVNDARILNVSLHPDEMVLAEGARRIFSITFDESDPEEYGTVIAKIRHPISGK</sequence>
<accession>A0A183D8R5</accession>
<dbReference type="AlphaFoldDB" id="A0A183D8R5"/>
<name>A0A183D8R5_9BILA</name>